<sequence length="441" mass="49935">RNQIMIPLVCLTSTLCLYQEKFVEPQGTIKKSLTNINGKPFRVSYLIQQIHPTITTIRIVKLRFENCIDGNKCCNKYFLLVGSLTNYSKFCNNSISNRMSTNATDIEVQLQVESGTVELWLEYKARNATECPNHEFQCIDRVDCFNSSQICDGKFACKDHSDEVGCPYCAPHLAPCDNWSSICFNPVSQRCNRELDCPKGEDEIGCSKRCNSTSIDCLLNGICINTTQLCDRNEDCRNGYDEKNCMKQFCESPMYFLCNNGICIQGILKGNGIDDCGDLSDENDLFQLFKTCMMAFVILLLTILFTGLVMRWCNTRRDIHRLLQNLPEFPLPPFQGPGDEEHQEYCQLGYSDSDFRVGGDIYDAFVRSRRRIDAENNKNGGGDARSSTCSEISNFNRIEDGEIEIIKAIVSLSLPHKMCIGLDTYLVDLIERNQSNLNPSA</sequence>
<dbReference type="SMART" id="SM00192">
    <property type="entry name" value="LDLa"/>
    <property type="match status" value="4"/>
</dbReference>
<comment type="caution">
    <text evidence="2">Lacks conserved residue(s) required for the propagation of feature annotation.</text>
</comment>
<evidence type="ECO:0000313" key="5">
    <source>
        <dbReference type="Proteomes" id="UP001516400"/>
    </source>
</evidence>
<feature type="non-terminal residue" evidence="4">
    <location>
        <position position="1"/>
    </location>
</feature>
<name>A0ABD2MUC0_9CUCU</name>
<dbReference type="CDD" id="cd00112">
    <property type="entry name" value="LDLa"/>
    <property type="match status" value="3"/>
</dbReference>
<proteinExistence type="predicted"/>
<feature type="disulfide bond" evidence="2">
    <location>
        <begin position="151"/>
        <end position="166"/>
    </location>
</feature>
<dbReference type="PANTHER" id="PTHR22722">
    <property type="entry name" value="LOW-DENSITY LIPOPROTEIN RECEPTOR-RELATED PROTEIN 2-RELATED"/>
    <property type="match status" value="1"/>
</dbReference>
<dbReference type="AlphaFoldDB" id="A0ABD2MUC0"/>
<dbReference type="Proteomes" id="UP001516400">
    <property type="component" value="Unassembled WGS sequence"/>
</dbReference>
<feature type="transmembrane region" description="Helical" evidence="3">
    <location>
        <begin position="293"/>
        <end position="313"/>
    </location>
</feature>
<gene>
    <name evidence="4" type="ORF">HHI36_008903</name>
</gene>
<dbReference type="EMBL" id="JABFTP020000021">
    <property type="protein sequence ID" value="KAL3269845.1"/>
    <property type="molecule type" value="Genomic_DNA"/>
</dbReference>
<accession>A0ABD2MUC0</accession>
<dbReference type="InterPro" id="IPR036055">
    <property type="entry name" value="LDL_receptor-like_sf"/>
</dbReference>
<evidence type="ECO:0000313" key="4">
    <source>
        <dbReference type="EMBL" id="KAL3269845.1"/>
    </source>
</evidence>
<dbReference type="SUPFAM" id="SSF57424">
    <property type="entry name" value="LDL receptor-like module"/>
    <property type="match status" value="3"/>
</dbReference>
<keyword evidence="5" id="KW-1185">Reference proteome</keyword>
<evidence type="ECO:0000256" key="2">
    <source>
        <dbReference type="PROSITE-ProRule" id="PRU00124"/>
    </source>
</evidence>
<feature type="disulfide bond" evidence="2">
    <location>
        <begin position="258"/>
        <end position="276"/>
    </location>
</feature>
<feature type="disulfide bond" evidence="2">
    <location>
        <begin position="191"/>
        <end position="206"/>
    </location>
</feature>
<keyword evidence="3" id="KW-1133">Transmembrane helix</keyword>
<keyword evidence="3" id="KW-0812">Transmembrane</keyword>
<dbReference type="PROSITE" id="PS50068">
    <property type="entry name" value="LDLRA_2"/>
    <property type="match status" value="4"/>
</dbReference>
<dbReference type="PRINTS" id="PR00261">
    <property type="entry name" value="LDLRECEPTOR"/>
</dbReference>
<reference evidence="4 5" key="1">
    <citation type="journal article" date="2021" name="BMC Biol.">
        <title>Horizontally acquired antibacterial genes associated with adaptive radiation of ladybird beetles.</title>
        <authorList>
            <person name="Li H.S."/>
            <person name="Tang X.F."/>
            <person name="Huang Y.H."/>
            <person name="Xu Z.Y."/>
            <person name="Chen M.L."/>
            <person name="Du X.Y."/>
            <person name="Qiu B.Y."/>
            <person name="Chen P.T."/>
            <person name="Zhang W."/>
            <person name="Slipinski A."/>
            <person name="Escalona H.E."/>
            <person name="Waterhouse R.M."/>
            <person name="Zwick A."/>
            <person name="Pang H."/>
        </authorList>
    </citation>
    <scope>NUCLEOTIDE SEQUENCE [LARGE SCALE GENOMIC DNA]</scope>
    <source>
        <strain evidence="4">SYSU2018</strain>
    </source>
</reference>
<dbReference type="Gene3D" id="4.10.400.10">
    <property type="entry name" value="Low-density Lipoprotein Receptor"/>
    <property type="match status" value="3"/>
</dbReference>
<dbReference type="PANTHER" id="PTHR22722:SF5">
    <property type="entry name" value="LOW-DENSITY LIPOPROTEIN RECEPTOR-RELATED PROTEIN 1B"/>
    <property type="match status" value="1"/>
</dbReference>
<evidence type="ECO:0000256" key="3">
    <source>
        <dbReference type="SAM" id="Phobius"/>
    </source>
</evidence>
<evidence type="ECO:0000256" key="1">
    <source>
        <dbReference type="ARBA" id="ARBA00023157"/>
    </source>
</evidence>
<comment type="caution">
    <text evidence="4">The sequence shown here is derived from an EMBL/GenBank/DDBJ whole genome shotgun (WGS) entry which is preliminary data.</text>
</comment>
<protein>
    <submittedName>
        <fullName evidence="4">Uncharacterized protein</fullName>
    </submittedName>
</protein>
<dbReference type="InterPro" id="IPR051221">
    <property type="entry name" value="LDLR-related"/>
</dbReference>
<dbReference type="InterPro" id="IPR002172">
    <property type="entry name" value="LDrepeatLR_classA_rpt"/>
</dbReference>
<organism evidence="4 5">
    <name type="scientific">Cryptolaemus montrouzieri</name>
    <dbReference type="NCBI Taxonomy" id="559131"/>
    <lineage>
        <taxon>Eukaryota</taxon>
        <taxon>Metazoa</taxon>
        <taxon>Ecdysozoa</taxon>
        <taxon>Arthropoda</taxon>
        <taxon>Hexapoda</taxon>
        <taxon>Insecta</taxon>
        <taxon>Pterygota</taxon>
        <taxon>Neoptera</taxon>
        <taxon>Endopterygota</taxon>
        <taxon>Coleoptera</taxon>
        <taxon>Polyphaga</taxon>
        <taxon>Cucujiformia</taxon>
        <taxon>Coccinelloidea</taxon>
        <taxon>Coccinellidae</taxon>
        <taxon>Scymninae</taxon>
        <taxon>Scymnini</taxon>
        <taxon>Cryptolaemus</taxon>
    </lineage>
</organism>
<feature type="disulfide bond" evidence="2">
    <location>
        <begin position="230"/>
        <end position="245"/>
    </location>
</feature>
<keyword evidence="1 2" id="KW-1015">Disulfide bond</keyword>
<keyword evidence="3" id="KW-0472">Membrane</keyword>
<dbReference type="Pfam" id="PF00057">
    <property type="entry name" value="Ldl_recept_a"/>
    <property type="match status" value="3"/>
</dbReference>